<gene>
    <name evidence="2" type="ORF">JG688_00018345</name>
</gene>
<evidence type="ECO:0000256" key="1">
    <source>
        <dbReference type="SAM" id="Coils"/>
    </source>
</evidence>
<reference evidence="2" key="1">
    <citation type="submission" date="2021-01" db="EMBL/GenBank/DDBJ databases">
        <title>Phytophthora aleatoria, a newly-described species from Pinus radiata is distinct from Phytophthora cactorum isolates based on comparative genomics.</title>
        <authorList>
            <person name="Mcdougal R."/>
            <person name="Panda P."/>
            <person name="Williams N."/>
            <person name="Studholme D.J."/>
        </authorList>
    </citation>
    <scope>NUCLEOTIDE SEQUENCE</scope>
    <source>
        <strain evidence="2">NZFS 4037</strain>
    </source>
</reference>
<accession>A0A8J5I316</accession>
<comment type="caution">
    <text evidence="2">The sequence shown here is derived from an EMBL/GenBank/DDBJ whole genome shotgun (WGS) entry which is preliminary data.</text>
</comment>
<proteinExistence type="predicted"/>
<evidence type="ECO:0000313" key="3">
    <source>
        <dbReference type="Proteomes" id="UP000709295"/>
    </source>
</evidence>
<dbReference type="AlphaFoldDB" id="A0A8J5I316"/>
<dbReference type="EMBL" id="JAENGY010003292">
    <property type="protein sequence ID" value="KAG6942047.1"/>
    <property type="molecule type" value="Genomic_DNA"/>
</dbReference>
<keyword evidence="3" id="KW-1185">Reference proteome</keyword>
<keyword evidence="1" id="KW-0175">Coiled coil</keyword>
<organism evidence="2 3">
    <name type="scientific">Phytophthora aleatoria</name>
    <dbReference type="NCBI Taxonomy" id="2496075"/>
    <lineage>
        <taxon>Eukaryota</taxon>
        <taxon>Sar</taxon>
        <taxon>Stramenopiles</taxon>
        <taxon>Oomycota</taxon>
        <taxon>Peronosporomycetes</taxon>
        <taxon>Peronosporales</taxon>
        <taxon>Peronosporaceae</taxon>
        <taxon>Phytophthora</taxon>
    </lineage>
</organism>
<feature type="coiled-coil region" evidence="1">
    <location>
        <begin position="52"/>
        <end position="79"/>
    </location>
</feature>
<dbReference type="Proteomes" id="UP000709295">
    <property type="component" value="Unassembled WGS sequence"/>
</dbReference>
<name>A0A8J5I316_9STRA</name>
<evidence type="ECO:0000313" key="2">
    <source>
        <dbReference type="EMBL" id="KAG6942047.1"/>
    </source>
</evidence>
<protein>
    <submittedName>
        <fullName evidence="2">Uncharacterized protein</fullName>
    </submittedName>
</protein>
<sequence>MHRATAARMSRAMEAVTAMQEQQGITLGVITAHHVAVHHARQPDDIAVSIPNGNTTRQAQALDAELASLEERQQHQLNATENDCSEIEVLIFGVWVKVPVRISSLRAALRLPQYHIFSRGIFYGYVPHFPEPGGEDIPDS</sequence>
<feature type="non-terminal residue" evidence="2">
    <location>
        <position position="140"/>
    </location>
</feature>